<reference evidence="4 5" key="1">
    <citation type="submission" date="2016-01" db="EMBL/GenBank/DDBJ databases">
        <authorList>
            <person name="Brown R."/>
        </authorList>
    </citation>
    <scope>NUCLEOTIDE SEQUENCE [LARGE SCALE GENOMIC DNA]</scope>
    <source>
        <strain evidence="4">Sporomusa sphaeroides DSM 2875</strain>
    </source>
</reference>
<keyword evidence="5" id="KW-1185">Reference proteome</keyword>
<dbReference type="RefSeq" id="WP_083945585.1">
    <property type="nucleotide sequence ID" value="NZ_CP146991.1"/>
</dbReference>
<protein>
    <recommendedName>
        <fullName evidence="6">DUF927 domain-containing protein</fullName>
    </recommendedName>
</protein>
<evidence type="ECO:0000259" key="2">
    <source>
        <dbReference type="Pfam" id="PF06048"/>
    </source>
</evidence>
<evidence type="ECO:0008006" key="6">
    <source>
        <dbReference type="Google" id="ProtNLM"/>
    </source>
</evidence>
<evidence type="ECO:0000259" key="3">
    <source>
        <dbReference type="Pfam" id="PF18662"/>
    </source>
</evidence>
<accession>A0ABM9W2J0</accession>
<feature type="domain" description="DUF927" evidence="2">
    <location>
        <begin position="438"/>
        <end position="711"/>
    </location>
</feature>
<gene>
    <name evidence="4" type="ORF">SSPH_01125</name>
</gene>
<sequence length="958" mass="107145">MNFFEELYGNAESGYLSIWTLPDKRTYWFPIDNTDNAIKTALRLSNAQKNVYFGVGITDKPKGDYERITAEEITAIPGLWFDMDIASGDAHAETKLPSDIGAAMQVINAIPLEPSVIIYSGHGLHAYWLFREIWTLDTPEEWKQASELLHGFQTALRQHAATLGYKFDSTHDLSRVLRVPGTKNYKSDPVEVKIIHESSERYNPSDLEPYTAEPQQATGDRTRKTKFERRDGDGSAELAISQCAFLARFRSSIGKIPEPEWFAACANLSRCKGGPELIHELIRPVLGVKYDPKKTEEKIRHSLEDNHPHSCEYITGTLGFTGCPPGGCQDIKAPCGWALKKIPRARAIARTVPVETQTVFNDEIIGALALLQEQDPAEFEIFKTRAKGKISVNTLKAALKKHTAKLKLASRAPAQGVKTIIPDSPVDMMIPADWICTRNGILYQDWSRDNVKTYRASHVPVLLTSRLRNIDSDIEKIEVTFLRGRKWESVLLARSEVFDAKKVIKLADKGLTVSSESARWLVKWFDELEGANLNSIPEGKAVSRMGWRGDEIFIPGAEGGYRLDLDDTAANSAVCGYRISGSFDEWKQFAAEVRQRPVARFILSASFAAPLLRILSQRIFFIHNWGNSQDGKTAALYVALSAWGDPDELRTSFDSTKTGIEKKLSLCNDLPMGLNERETMRDKTEATNKIYEIAEGKGRNRGNKSGGMQQTATWRTIVLSTGEGMLSGDSSTAGAVTRTLEIYGGPFADNKPFASDLYRLTADHHGHAGTEFIRRLIKYDRNTLKQTFNDMRAGIRKQFPEKLDSHIDSVSVVALADFLVSQWIFGADEAGAAGEAAELAKHIIAGMVTKTEASDVTKAWDYIVDWAQANEGKFRVNMPMSYGFKDELYLCINPTVFNDVLRERGFSPQKVLRELANDEKIVTTIESGKRVFKIKRTKPGETRTQVRMICIKLSELEK</sequence>
<comment type="caution">
    <text evidence="4">The sequence shown here is derived from an EMBL/GenBank/DDBJ whole genome shotgun (WGS) entry which is preliminary data.</text>
</comment>
<dbReference type="EMBL" id="FCOW01000004">
    <property type="protein sequence ID" value="CVK18487.1"/>
    <property type="molecule type" value="Genomic_DNA"/>
</dbReference>
<feature type="domain" description="Cch helix turn helix" evidence="3">
    <location>
        <begin position="857"/>
        <end position="954"/>
    </location>
</feature>
<dbReference type="Pfam" id="PF06048">
    <property type="entry name" value="DUF927"/>
    <property type="match status" value="1"/>
</dbReference>
<name>A0ABM9W2J0_9FIRM</name>
<evidence type="ECO:0000313" key="5">
    <source>
        <dbReference type="Proteomes" id="UP000245702"/>
    </source>
</evidence>
<dbReference type="InterPro" id="IPR040538">
    <property type="entry name" value="Cch_HTH"/>
</dbReference>
<dbReference type="Proteomes" id="UP000245702">
    <property type="component" value="Unassembled WGS sequence"/>
</dbReference>
<proteinExistence type="predicted"/>
<organism evidence="4 5">
    <name type="scientific">Sporomusa sphaeroides DSM 2875</name>
    <dbReference type="NCBI Taxonomy" id="1337886"/>
    <lineage>
        <taxon>Bacteria</taxon>
        <taxon>Bacillati</taxon>
        <taxon>Bacillota</taxon>
        <taxon>Negativicutes</taxon>
        <taxon>Selenomonadales</taxon>
        <taxon>Sporomusaceae</taxon>
        <taxon>Sporomusa</taxon>
    </lineage>
</organism>
<evidence type="ECO:0000313" key="4">
    <source>
        <dbReference type="EMBL" id="CVK18487.1"/>
    </source>
</evidence>
<evidence type="ECO:0000256" key="1">
    <source>
        <dbReference type="SAM" id="MobiDB-lite"/>
    </source>
</evidence>
<dbReference type="Pfam" id="PF18662">
    <property type="entry name" value="HTH_56"/>
    <property type="match status" value="1"/>
</dbReference>
<dbReference type="InterPro" id="IPR009270">
    <property type="entry name" value="DUF927"/>
</dbReference>
<feature type="region of interest" description="Disordered" evidence="1">
    <location>
        <begin position="202"/>
        <end position="231"/>
    </location>
</feature>